<dbReference type="Proteomes" id="UP000318681">
    <property type="component" value="Unassembled WGS sequence"/>
</dbReference>
<name>A0A558RDL8_9SPHN</name>
<dbReference type="OrthoDB" id="7580075at2"/>
<accession>A0A558RDL8</accession>
<keyword evidence="1" id="KW-0175">Coiled coil</keyword>
<dbReference type="AlphaFoldDB" id="A0A558RDL8"/>
<evidence type="ECO:0000313" key="3">
    <source>
        <dbReference type="Proteomes" id="UP000318681"/>
    </source>
</evidence>
<sequence length="94" mass="10055">MSRTFLVAIAFVAVPLAGCSKSPSDKLADRVENAADARADNLEAQADMLDNRADRVRQAGEERSDAIEAADRNVAAMSQEQRDAIVANQAPAVR</sequence>
<evidence type="ECO:0000256" key="1">
    <source>
        <dbReference type="SAM" id="Coils"/>
    </source>
</evidence>
<feature type="coiled-coil region" evidence="1">
    <location>
        <begin position="32"/>
        <end position="59"/>
    </location>
</feature>
<gene>
    <name evidence="2" type="ORF">FOY91_00910</name>
</gene>
<keyword evidence="3" id="KW-1185">Reference proteome</keyword>
<evidence type="ECO:0000313" key="2">
    <source>
        <dbReference type="EMBL" id="TVV77423.1"/>
    </source>
</evidence>
<organism evidence="2 3">
    <name type="scientific">Alterirhizorhabdus solaris</name>
    <dbReference type="NCBI Taxonomy" id="2529389"/>
    <lineage>
        <taxon>Bacteria</taxon>
        <taxon>Pseudomonadati</taxon>
        <taxon>Pseudomonadota</taxon>
        <taxon>Alphaproteobacteria</taxon>
        <taxon>Sphingomonadales</taxon>
        <taxon>Rhizorhabdaceae</taxon>
        <taxon>Alterirhizorhabdus</taxon>
    </lineage>
</organism>
<comment type="caution">
    <text evidence="2">The sequence shown here is derived from an EMBL/GenBank/DDBJ whole genome shotgun (WGS) entry which is preliminary data.</text>
</comment>
<proteinExistence type="predicted"/>
<protein>
    <submittedName>
        <fullName evidence="2">Uncharacterized protein</fullName>
    </submittedName>
</protein>
<reference evidence="2 3" key="1">
    <citation type="submission" date="2019-07" db="EMBL/GenBank/DDBJ databases">
        <title>Sphingomonas solaris sp. nov., isolated from a solar panel from Boston, Massachusetts.</title>
        <authorList>
            <person name="Tanner K."/>
            <person name="Pascual J."/>
            <person name="Mancuso C."/>
            <person name="Pereto J."/>
            <person name="Khalil A."/>
            <person name="Vilanova C."/>
        </authorList>
    </citation>
    <scope>NUCLEOTIDE SEQUENCE [LARGE SCALE GENOMIC DNA]</scope>
    <source>
        <strain evidence="2 3">R4DWN</strain>
    </source>
</reference>
<dbReference type="EMBL" id="VNIM01000002">
    <property type="protein sequence ID" value="TVV77423.1"/>
    <property type="molecule type" value="Genomic_DNA"/>
</dbReference>